<organism evidence="1 2">
    <name type="scientific">Acinetobacter bereziniae LMG 1003 = CIP 70.12</name>
    <dbReference type="NCBI Taxonomy" id="981324"/>
    <lineage>
        <taxon>Bacteria</taxon>
        <taxon>Pseudomonadati</taxon>
        <taxon>Pseudomonadota</taxon>
        <taxon>Gammaproteobacteria</taxon>
        <taxon>Moraxellales</taxon>
        <taxon>Moraxellaceae</taxon>
        <taxon>Acinetobacter</taxon>
    </lineage>
</organism>
<dbReference type="PATRIC" id="fig|1217650.3.peg.788"/>
<accession>N9EYV8</accession>
<sequence>MGATLVLKNQSNSKGHVLSLLKYLKKKSEDDLNEFASSCGTTPGNLLQIAYGGSVSATLSKKINEKSKGVVLLADLRPDIFL</sequence>
<comment type="caution">
    <text evidence="1">The sequence shown here is derived from an EMBL/GenBank/DDBJ whole genome shotgun (WGS) entry which is preliminary data.</text>
</comment>
<dbReference type="Proteomes" id="UP000013251">
    <property type="component" value="Unassembled WGS sequence"/>
</dbReference>
<gene>
    <name evidence="1" type="ORF">F938_00824</name>
</gene>
<proteinExistence type="predicted"/>
<keyword evidence="2" id="KW-1185">Reference proteome</keyword>
<dbReference type="RefSeq" id="WP_005029651.1">
    <property type="nucleotide sequence ID" value="NZ_KB849755.1"/>
</dbReference>
<evidence type="ECO:0000313" key="1">
    <source>
        <dbReference type="EMBL" id="ENW00180.1"/>
    </source>
</evidence>
<protein>
    <submittedName>
        <fullName evidence="1">Uncharacterized protein</fullName>
    </submittedName>
</protein>
<evidence type="ECO:0000313" key="2">
    <source>
        <dbReference type="Proteomes" id="UP000013251"/>
    </source>
</evidence>
<reference evidence="1 2" key="1">
    <citation type="submission" date="2013-02" db="EMBL/GenBank/DDBJ databases">
        <title>The Genome Sequence of Acinetobacter bereziniae CIP 70.12.</title>
        <authorList>
            <consortium name="The Broad Institute Genome Sequencing Platform"/>
            <consortium name="The Broad Institute Genome Sequencing Center for Infectious Disease"/>
            <person name="Cerqueira G."/>
            <person name="Feldgarden M."/>
            <person name="Courvalin P."/>
            <person name="Perichon B."/>
            <person name="Grillot-Courvalin C."/>
            <person name="Clermont D."/>
            <person name="Rocha E."/>
            <person name="Yoon E.-J."/>
            <person name="Nemec A."/>
            <person name="Walker B."/>
            <person name="Young S.K."/>
            <person name="Zeng Q."/>
            <person name="Gargeya S."/>
            <person name="Fitzgerald M."/>
            <person name="Haas B."/>
            <person name="Abouelleil A."/>
            <person name="Alvarado L."/>
            <person name="Arachchi H.M."/>
            <person name="Berlin A.M."/>
            <person name="Chapman S.B."/>
            <person name="Dewar J."/>
            <person name="Goldberg J."/>
            <person name="Griggs A."/>
            <person name="Gujja S."/>
            <person name="Hansen M."/>
            <person name="Howarth C."/>
            <person name="Imamovic A."/>
            <person name="Larimer J."/>
            <person name="McCowan C."/>
            <person name="Murphy C."/>
            <person name="Neiman D."/>
            <person name="Pearson M."/>
            <person name="Priest M."/>
            <person name="Roberts A."/>
            <person name="Saif S."/>
            <person name="Shea T."/>
            <person name="Sisk P."/>
            <person name="Sykes S."/>
            <person name="Wortman J."/>
            <person name="Nusbaum C."/>
            <person name="Birren B."/>
        </authorList>
    </citation>
    <scope>NUCLEOTIDE SEQUENCE [LARGE SCALE GENOMIC DNA]</scope>
    <source>
        <strain evidence="1 2">CIP 70.12</strain>
    </source>
</reference>
<dbReference type="AlphaFoldDB" id="N9EYV8"/>
<name>N9EYV8_ACIBZ</name>
<dbReference type="HOGENOM" id="CLU_2550549_0_0_6"/>
<dbReference type="OrthoDB" id="6446140at2"/>
<dbReference type="EMBL" id="APQG01000015">
    <property type="protein sequence ID" value="ENW00180.1"/>
    <property type="molecule type" value="Genomic_DNA"/>
</dbReference>